<proteinExistence type="predicted"/>
<reference evidence="1" key="1">
    <citation type="submission" date="2018-05" db="EMBL/GenBank/DDBJ databases">
        <authorList>
            <person name="Lanie J.A."/>
            <person name="Ng W.-L."/>
            <person name="Kazmierczak K.M."/>
            <person name="Andrzejewski T.M."/>
            <person name="Davidsen T.M."/>
            <person name="Wayne K.J."/>
            <person name="Tettelin H."/>
            <person name="Glass J.I."/>
            <person name="Rusch D."/>
            <person name="Podicherti R."/>
            <person name="Tsui H.-C.T."/>
            <person name="Winkler M.E."/>
        </authorList>
    </citation>
    <scope>NUCLEOTIDE SEQUENCE</scope>
</reference>
<gene>
    <name evidence="1" type="ORF">METZ01_LOCUS233951</name>
</gene>
<evidence type="ECO:0000313" key="1">
    <source>
        <dbReference type="EMBL" id="SVB81097.1"/>
    </source>
</evidence>
<feature type="non-terminal residue" evidence="1">
    <location>
        <position position="1"/>
    </location>
</feature>
<organism evidence="1">
    <name type="scientific">marine metagenome</name>
    <dbReference type="NCBI Taxonomy" id="408172"/>
    <lineage>
        <taxon>unclassified sequences</taxon>
        <taxon>metagenomes</taxon>
        <taxon>ecological metagenomes</taxon>
    </lineage>
</organism>
<dbReference type="EMBL" id="UINC01058621">
    <property type="protein sequence ID" value="SVB81097.1"/>
    <property type="molecule type" value="Genomic_DNA"/>
</dbReference>
<accession>A0A382H2D7</accession>
<protein>
    <submittedName>
        <fullName evidence="1">Uncharacterized protein</fullName>
    </submittedName>
</protein>
<name>A0A382H2D7_9ZZZZ</name>
<dbReference type="AlphaFoldDB" id="A0A382H2D7"/>
<sequence length="45" mass="5400">HRPLLNNSSLYRGEKATKRSLFFTQTTSSNTQKTSKKWYTKWYTN</sequence>